<evidence type="ECO:0008006" key="4">
    <source>
        <dbReference type="Google" id="ProtNLM"/>
    </source>
</evidence>
<dbReference type="PATRIC" id="fig|1195236.3.peg.3907"/>
<dbReference type="PROSITE" id="PS51257">
    <property type="entry name" value="PROKAR_LIPOPROTEIN"/>
    <property type="match status" value="1"/>
</dbReference>
<dbReference type="AlphaFoldDB" id="S0FN74"/>
<sequence>MKNRNLLVAAVLVLTISLFSGCAKKEQLPGTSTTPQTTTPTTAAITTAAGSTAAGSTSAATSTADAITSASIVDNAAAFEKAISSGGTWIIAITKDLTINKDISLDGEYKNGKKDTAGKDVIQRKVALYAQDKDRKITARYTLTAPKFTINSPEASIQHGTFKGDLYVTVKNFQLVDTKVEGNVYFTTEEAKKTFKMDGDSKVTGKQEVKKT</sequence>
<dbReference type="eggNOG" id="ENOG503165M">
    <property type="taxonomic scope" value="Bacteria"/>
</dbReference>
<evidence type="ECO:0000313" key="2">
    <source>
        <dbReference type="EMBL" id="EMS70589.1"/>
    </source>
</evidence>
<name>S0FN74_RUMCE</name>
<keyword evidence="3" id="KW-1185">Reference proteome</keyword>
<comment type="caution">
    <text evidence="2">The sequence shown here is derived from an EMBL/GenBank/DDBJ whole genome shotgun (WGS) entry which is preliminary data.</text>
</comment>
<feature type="signal peptide" evidence="1">
    <location>
        <begin position="1"/>
        <end position="25"/>
    </location>
</feature>
<feature type="chain" id="PRO_5004486584" description="Lipoprotein" evidence="1">
    <location>
        <begin position="26"/>
        <end position="212"/>
    </location>
</feature>
<dbReference type="Proteomes" id="UP000014155">
    <property type="component" value="Unassembled WGS sequence"/>
</dbReference>
<evidence type="ECO:0000313" key="3">
    <source>
        <dbReference type="Proteomes" id="UP000014155"/>
    </source>
</evidence>
<gene>
    <name evidence="2" type="ORF">CTER_3689</name>
</gene>
<reference evidence="2 3" key="1">
    <citation type="journal article" date="2013" name="Genome Announc.">
        <title>Draft Genome Sequence of the Cellulolytic, Mesophilic, Anaerobic Bacterium Clostridium termitidis Strain CT1112 (DSM 5398).</title>
        <authorList>
            <person name="Lal S."/>
            <person name="Ramachandran U."/>
            <person name="Zhang X."/>
            <person name="Munir R."/>
            <person name="Sparling R."/>
            <person name="Levin D.B."/>
        </authorList>
    </citation>
    <scope>NUCLEOTIDE SEQUENCE [LARGE SCALE GENOMIC DNA]</scope>
    <source>
        <strain evidence="2 3">CT1112</strain>
    </source>
</reference>
<dbReference type="RefSeq" id="WP_004628192.1">
    <property type="nucleotide sequence ID" value="NZ_AORV01000052.1"/>
</dbReference>
<keyword evidence="1" id="KW-0732">Signal</keyword>
<dbReference type="STRING" id="1195236.CTER_3689"/>
<accession>S0FN74</accession>
<evidence type="ECO:0000256" key="1">
    <source>
        <dbReference type="SAM" id="SignalP"/>
    </source>
</evidence>
<dbReference type="EMBL" id="AORV01000052">
    <property type="protein sequence ID" value="EMS70589.1"/>
    <property type="molecule type" value="Genomic_DNA"/>
</dbReference>
<organism evidence="2 3">
    <name type="scientific">Ruminiclostridium cellobioparum subsp. termitidis CT1112</name>
    <dbReference type="NCBI Taxonomy" id="1195236"/>
    <lineage>
        <taxon>Bacteria</taxon>
        <taxon>Bacillati</taxon>
        <taxon>Bacillota</taxon>
        <taxon>Clostridia</taxon>
        <taxon>Eubacteriales</taxon>
        <taxon>Oscillospiraceae</taxon>
        <taxon>Ruminiclostridium</taxon>
    </lineage>
</organism>
<protein>
    <recommendedName>
        <fullName evidence="4">Lipoprotein</fullName>
    </recommendedName>
</protein>
<proteinExistence type="predicted"/>